<reference evidence="1" key="1">
    <citation type="submission" date="2020-08" db="EMBL/GenBank/DDBJ databases">
        <authorList>
            <person name="Cejkova D."/>
            <person name="Kubasova T."/>
            <person name="Jahodarova E."/>
            <person name="Rychlik I."/>
        </authorList>
    </citation>
    <scope>NUCLEOTIDE SEQUENCE</scope>
    <source>
        <strain evidence="1">An582</strain>
    </source>
</reference>
<gene>
    <name evidence="1" type="ORF">H6A20_04995</name>
</gene>
<evidence type="ECO:0000313" key="2">
    <source>
        <dbReference type="Proteomes" id="UP000705508"/>
    </source>
</evidence>
<accession>A0A938XAR5</accession>
<comment type="caution">
    <text evidence="1">The sequence shown here is derived from an EMBL/GenBank/DDBJ whole genome shotgun (WGS) entry which is preliminary data.</text>
</comment>
<dbReference type="AlphaFoldDB" id="A0A938XAR5"/>
<protein>
    <submittedName>
        <fullName evidence="1">Uncharacterized protein</fullName>
    </submittedName>
</protein>
<dbReference type="Proteomes" id="UP000705508">
    <property type="component" value="Unassembled WGS sequence"/>
</dbReference>
<proteinExistence type="predicted"/>
<evidence type="ECO:0000313" key="1">
    <source>
        <dbReference type="EMBL" id="MBM6948021.1"/>
    </source>
</evidence>
<name>A0A938XAR5_9CLOT</name>
<organism evidence="1 2">
    <name type="scientific">Mordavella massiliensis</name>
    <dbReference type="NCBI Taxonomy" id="1871024"/>
    <lineage>
        <taxon>Bacteria</taxon>
        <taxon>Bacillati</taxon>
        <taxon>Bacillota</taxon>
        <taxon>Clostridia</taxon>
        <taxon>Eubacteriales</taxon>
        <taxon>Clostridiaceae</taxon>
        <taxon>Mordavella</taxon>
    </lineage>
</organism>
<dbReference type="EMBL" id="JACJKS010000005">
    <property type="protein sequence ID" value="MBM6948021.1"/>
    <property type="molecule type" value="Genomic_DNA"/>
</dbReference>
<dbReference type="RefSeq" id="WP_204906048.1">
    <property type="nucleotide sequence ID" value="NZ_JACJKS010000005.1"/>
</dbReference>
<sequence>MDQARKKIRACLLAVTALAVLLGAVWYVQDTLDSVDVTEGTLVYLDGGASDLWTAQSI</sequence>
<reference evidence="1" key="2">
    <citation type="journal article" date="2021" name="Sci. Rep.">
        <title>The distribution of antibiotic resistance genes in chicken gut microbiota commensals.</title>
        <authorList>
            <person name="Juricova H."/>
            <person name="Matiasovicova J."/>
            <person name="Kubasova T."/>
            <person name="Cejkova D."/>
            <person name="Rychlik I."/>
        </authorList>
    </citation>
    <scope>NUCLEOTIDE SEQUENCE</scope>
    <source>
        <strain evidence="1">An582</strain>
    </source>
</reference>